<dbReference type="Proteomes" id="UP000634672">
    <property type="component" value="Unassembled WGS sequence"/>
</dbReference>
<keyword evidence="4" id="KW-1185">Reference proteome</keyword>
<evidence type="ECO:0000259" key="2">
    <source>
        <dbReference type="Pfam" id="PF09588"/>
    </source>
</evidence>
<dbReference type="InterPro" id="IPR011604">
    <property type="entry name" value="PDDEXK-like_dom_sf"/>
</dbReference>
<dbReference type="EMBL" id="JACOPB010000010">
    <property type="protein sequence ID" value="MBC5710173.1"/>
    <property type="molecule type" value="Genomic_DNA"/>
</dbReference>
<dbReference type="SUPFAM" id="SSF52980">
    <property type="entry name" value="Restriction endonuclease-like"/>
    <property type="match status" value="1"/>
</dbReference>
<dbReference type="NCBIfam" id="TIGR03033">
    <property type="entry name" value="phage_rel_nuc"/>
    <property type="match status" value="1"/>
</dbReference>
<dbReference type="Gene3D" id="3.90.320.10">
    <property type="match status" value="1"/>
</dbReference>
<reference evidence="3 4" key="1">
    <citation type="submission" date="2020-08" db="EMBL/GenBank/DDBJ databases">
        <title>Genome public.</title>
        <authorList>
            <person name="Liu C."/>
            <person name="Sun Q."/>
        </authorList>
    </citation>
    <scope>NUCLEOTIDE SEQUENCE [LARGE SCALE GENOMIC DNA]</scope>
    <source>
        <strain evidence="3 4">NSJ-66</strain>
    </source>
</reference>
<keyword evidence="1" id="KW-0378">Hydrolase</keyword>
<dbReference type="InterPro" id="IPR011335">
    <property type="entry name" value="Restrct_endonuc-II-like"/>
</dbReference>
<sequence length="373" mass="43412">MNMISQERFCTDERNKAGQGTLLFCQKGDNMLNLNYEPDVLVEDITTLSHDEWKLYRTLGIGGSDAAAVCGISPWKTARDLYEEKVHKKIREQNDDGWVAKEIGKRLEELVVQIFMKRTDTRPYAVRKMFRHPLYPFMISDFDFFVKLDEKIYLLECKTSFSYHHMNGWEGGNIPPHYVLQGIHYMSVANVDGIIFLCLHGNHEGSLIIRRLERDLAQEEELIRQESYFWNQCVALRKPPKYTEKADLMLKSIQGRYGVQENKQIVLPPSYAANMTSYLKLKKRKSELKRQMDQIDEQMKLAYAPIKEAMEGAEEAVLETGNIRYLAGYNRKVTTSINKDSLEVLQLMHPDIYREYAQTNTSQSFYIKEDKAS</sequence>
<dbReference type="Pfam" id="PF09588">
    <property type="entry name" value="YqaJ"/>
    <property type="match status" value="1"/>
</dbReference>
<feature type="domain" description="YqaJ viral recombinase" evidence="2">
    <location>
        <begin position="52"/>
        <end position="191"/>
    </location>
</feature>
<evidence type="ECO:0000313" key="4">
    <source>
        <dbReference type="Proteomes" id="UP000634672"/>
    </source>
</evidence>
<evidence type="ECO:0000313" key="3">
    <source>
        <dbReference type="EMBL" id="MBC5710173.1"/>
    </source>
</evidence>
<accession>A0ABR7HAF9</accession>
<comment type="caution">
    <text evidence="3">The sequence shown here is derived from an EMBL/GenBank/DDBJ whole genome shotgun (WGS) entry which is preliminary data.</text>
</comment>
<gene>
    <name evidence="3" type="ORF">H8S75_19650</name>
</gene>
<organism evidence="3 4">
    <name type="scientific">Hungatella hominis</name>
    <dbReference type="NCBI Taxonomy" id="2763050"/>
    <lineage>
        <taxon>Bacteria</taxon>
        <taxon>Bacillati</taxon>
        <taxon>Bacillota</taxon>
        <taxon>Clostridia</taxon>
        <taxon>Lachnospirales</taxon>
        <taxon>Lachnospiraceae</taxon>
        <taxon>Hungatella</taxon>
    </lineage>
</organism>
<evidence type="ECO:0000256" key="1">
    <source>
        <dbReference type="ARBA" id="ARBA00022801"/>
    </source>
</evidence>
<dbReference type="InterPro" id="IPR019080">
    <property type="entry name" value="YqaJ_viral_recombinase"/>
</dbReference>
<proteinExistence type="predicted"/>
<dbReference type="InterPro" id="IPR017482">
    <property type="entry name" value="Lambda-type_endonuclease"/>
</dbReference>
<protein>
    <submittedName>
        <fullName evidence="3">YqaJ viral recombinase family protein</fullName>
    </submittedName>
</protein>
<name>A0ABR7HAF9_9FIRM</name>